<evidence type="ECO:0000256" key="1">
    <source>
        <dbReference type="SAM" id="MobiDB-lite"/>
    </source>
</evidence>
<accession>A0A3N2CSV1</accession>
<organism evidence="3 4">
    <name type="scientific">Nocardioides aurantiacus</name>
    <dbReference type="NCBI Taxonomy" id="86796"/>
    <lineage>
        <taxon>Bacteria</taxon>
        <taxon>Bacillati</taxon>
        <taxon>Actinomycetota</taxon>
        <taxon>Actinomycetes</taxon>
        <taxon>Propionibacteriales</taxon>
        <taxon>Nocardioidaceae</taxon>
        <taxon>Nocardioides</taxon>
    </lineage>
</organism>
<gene>
    <name evidence="3" type="ORF">EDD33_1445</name>
</gene>
<reference evidence="3 4" key="1">
    <citation type="submission" date="2018-11" db="EMBL/GenBank/DDBJ databases">
        <title>Sequencing the genomes of 1000 actinobacteria strains.</title>
        <authorList>
            <person name="Klenk H.-P."/>
        </authorList>
    </citation>
    <scope>NUCLEOTIDE SEQUENCE [LARGE SCALE GENOMIC DNA]</scope>
    <source>
        <strain evidence="3 4">DSM 12652</strain>
    </source>
</reference>
<proteinExistence type="predicted"/>
<name>A0A3N2CSV1_9ACTN</name>
<evidence type="ECO:0000313" key="4">
    <source>
        <dbReference type="Proteomes" id="UP000281738"/>
    </source>
</evidence>
<dbReference type="Pfam" id="PF13338">
    <property type="entry name" value="AbiEi_4"/>
    <property type="match status" value="1"/>
</dbReference>
<dbReference type="AlphaFoldDB" id="A0A3N2CSV1"/>
<dbReference type="RefSeq" id="WP_170169722.1">
    <property type="nucleotide sequence ID" value="NZ_RKHO01000001.1"/>
</dbReference>
<dbReference type="Proteomes" id="UP000281738">
    <property type="component" value="Unassembled WGS sequence"/>
</dbReference>
<sequence>MDPHPDRRPAAAPRDQPLDLPAVPSTLPLDRPFTREAARQAGVERRALERLLKRGELVRLVRGVYAAAALVDVPAVRVAAVALAAGEARDDVLVVDRTAAWLHGVDVAGWEQGPVPLDLRRRTPTPGARHRSAPAWEDRDLVRLGPLVVTSPLRTAVDLGRGGPEAFAAVVMDRLLRTGGLRHTELLAELARWSGRTGAVRLRELAAAADGRAVTAGESVLRLGWHRAALPTPTPGLLVRAGDRLVRLALGLADRQFGAVLSGQLDRAEVATDDLARLTDAGWRVVLLREDRVLREDPSLWGAHLVREFHQQLLAQVG</sequence>
<dbReference type="EMBL" id="RKHO01000001">
    <property type="protein sequence ID" value="ROR90599.1"/>
    <property type="molecule type" value="Genomic_DNA"/>
</dbReference>
<feature type="domain" description="AbiEi antitoxin N-terminal" evidence="2">
    <location>
        <begin position="33"/>
        <end position="67"/>
    </location>
</feature>
<dbReference type="InterPro" id="IPR025159">
    <property type="entry name" value="AbiEi_N"/>
</dbReference>
<evidence type="ECO:0000259" key="2">
    <source>
        <dbReference type="Pfam" id="PF13338"/>
    </source>
</evidence>
<keyword evidence="4" id="KW-1185">Reference proteome</keyword>
<evidence type="ECO:0000313" key="3">
    <source>
        <dbReference type="EMBL" id="ROR90599.1"/>
    </source>
</evidence>
<comment type="caution">
    <text evidence="3">The sequence shown here is derived from an EMBL/GenBank/DDBJ whole genome shotgun (WGS) entry which is preliminary data.</text>
</comment>
<protein>
    <submittedName>
        <fullName evidence="3">Putative AbiEi antitoxin of type IV toxin-antitoxin system</fullName>
    </submittedName>
</protein>
<feature type="compositionally biased region" description="Low complexity" evidence="1">
    <location>
        <begin position="10"/>
        <end position="22"/>
    </location>
</feature>
<feature type="region of interest" description="Disordered" evidence="1">
    <location>
        <begin position="1"/>
        <end position="26"/>
    </location>
</feature>